<proteinExistence type="predicted"/>
<accession>A0A834SDN2</accession>
<dbReference type="EMBL" id="JAAIUW010000013">
    <property type="protein sequence ID" value="KAF7801496.1"/>
    <property type="molecule type" value="Genomic_DNA"/>
</dbReference>
<feature type="compositionally biased region" description="Basic and acidic residues" evidence="1">
    <location>
        <begin position="18"/>
        <end position="28"/>
    </location>
</feature>
<name>A0A834SDN2_9FABA</name>
<keyword evidence="3" id="KW-1185">Reference proteome</keyword>
<protein>
    <submittedName>
        <fullName evidence="2">Uncharacterized protein</fullName>
    </submittedName>
</protein>
<feature type="region of interest" description="Disordered" evidence="1">
    <location>
        <begin position="1"/>
        <end position="41"/>
    </location>
</feature>
<dbReference type="Proteomes" id="UP000634136">
    <property type="component" value="Unassembled WGS sequence"/>
</dbReference>
<gene>
    <name evidence="2" type="ORF">G2W53_040607</name>
</gene>
<dbReference type="AlphaFoldDB" id="A0A834SDN2"/>
<evidence type="ECO:0000313" key="2">
    <source>
        <dbReference type="EMBL" id="KAF7801496.1"/>
    </source>
</evidence>
<organism evidence="2 3">
    <name type="scientific">Senna tora</name>
    <dbReference type="NCBI Taxonomy" id="362788"/>
    <lineage>
        <taxon>Eukaryota</taxon>
        <taxon>Viridiplantae</taxon>
        <taxon>Streptophyta</taxon>
        <taxon>Embryophyta</taxon>
        <taxon>Tracheophyta</taxon>
        <taxon>Spermatophyta</taxon>
        <taxon>Magnoliopsida</taxon>
        <taxon>eudicotyledons</taxon>
        <taxon>Gunneridae</taxon>
        <taxon>Pentapetalae</taxon>
        <taxon>rosids</taxon>
        <taxon>fabids</taxon>
        <taxon>Fabales</taxon>
        <taxon>Fabaceae</taxon>
        <taxon>Caesalpinioideae</taxon>
        <taxon>Cassia clade</taxon>
        <taxon>Senna</taxon>
    </lineage>
</organism>
<evidence type="ECO:0000256" key="1">
    <source>
        <dbReference type="SAM" id="MobiDB-lite"/>
    </source>
</evidence>
<evidence type="ECO:0000313" key="3">
    <source>
        <dbReference type="Proteomes" id="UP000634136"/>
    </source>
</evidence>
<reference evidence="2" key="1">
    <citation type="submission" date="2020-09" db="EMBL/GenBank/DDBJ databases">
        <title>Genome-Enabled Discovery of Anthraquinone Biosynthesis in Senna tora.</title>
        <authorList>
            <person name="Kang S.-H."/>
            <person name="Pandey R.P."/>
            <person name="Lee C.-M."/>
            <person name="Sim J.-S."/>
            <person name="Jeong J.-T."/>
            <person name="Choi B.-S."/>
            <person name="Jung M."/>
            <person name="Ginzburg D."/>
            <person name="Zhao K."/>
            <person name="Won S.Y."/>
            <person name="Oh T.-J."/>
            <person name="Yu Y."/>
            <person name="Kim N.-H."/>
            <person name="Lee O.R."/>
            <person name="Lee T.-H."/>
            <person name="Bashyal P."/>
            <person name="Kim T.-S."/>
            <person name="Lee W.-H."/>
            <person name="Kawkins C."/>
            <person name="Kim C.-K."/>
            <person name="Kim J.S."/>
            <person name="Ahn B.O."/>
            <person name="Rhee S.Y."/>
            <person name="Sohng J.K."/>
        </authorList>
    </citation>
    <scope>NUCLEOTIDE SEQUENCE</scope>
    <source>
        <tissue evidence="2">Leaf</tissue>
    </source>
</reference>
<sequence length="41" mass="4575">MCDPSGLLSNLSEIPDQESLREKPDQESLLHLPMTNGHWGV</sequence>
<comment type="caution">
    <text evidence="2">The sequence shown here is derived from an EMBL/GenBank/DDBJ whole genome shotgun (WGS) entry which is preliminary data.</text>
</comment>